<evidence type="ECO:0000256" key="2">
    <source>
        <dbReference type="SAM" id="MobiDB-lite"/>
    </source>
</evidence>
<keyword evidence="4" id="KW-1185">Reference proteome</keyword>
<evidence type="ECO:0000313" key="4">
    <source>
        <dbReference type="Proteomes" id="UP000604273"/>
    </source>
</evidence>
<reference evidence="3" key="2">
    <citation type="submission" date="2020-05" db="EMBL/GenBank/DDBJ databases">
        <authorList>
            <person name="Kim H.-S."/>
            <person name="Proctor R.H."/>
            <person name="Brown D.W."/>
        </authorList>
    </citation>
    <scope>NUCLEOTIDE SEQUENCE</scope>
    <source>
        <strain evidence="3">NRRL 45417</strain>
    </source>
</reference>
<protein>
    <submittedName>
        <fullName evidence="3">Uncharacterized protein</fullName>
    </submittedName>
</protein>
<dbReference type="OrthoDB" id="2727348at2759"/>
<dbReference type="AlphaFoldDB" id="A0A8H4WMD3"/>
<dbReference type="EMBL" id="JABFAI010000572">
    <property type="protein sequence ID" value="KAF4943367.1"/>
    <property type="molecule type" value="Genomic_DNA"/>
</dbReference>
<proteinExistence type="inferred from homology"/>
<dbReference type="Proteomes" id="UP000604273">
    <property type="component" value="Unassembled WGS sequence"/>
</dbReference>
<dbReference type="Pfam" id="PF06355">
    <property type="entry name" value="Aegerolysin"/>
    <property type="match status" value="1"/>
</dbReference>
<gene>
    <name evidence="3" type="ORF">FGADI_13465</name>
</gene>
<evidence type="ECO:0000256" key="1">
    <source>
        <dbReference type="ARBA" id="ARBA00010795"/>
    </source>
</evidence>
<organism evidence="3 4">
    <name type="scientific">Fusarium gaditjirri</name>
    <dbReference type="NCBI Taxonomy" id="282569"/>
    <lineage>
        <taxon>Eukaryota</taxon>
        <taxon>Fungi</taxon>
        <taxon>Dikarya</taxon>
        <taxon>Ascomycota</taxon>
        <taxon>Pezizomycotina</taxon>
        <taxon>Sordariomycetes</taxon>
        <taxon>Hypocreomycetidae</taxon>
        <taxon>Hypocreales</taxon>
        <taxon>Nectriaceae</taxon>
        <taxon>Fusarium</taxon>
        <taxon>Fusarium nisikadoi species complex</taxon>
    </lineage>
</organism>
<reference evidence="3" key="1">
    <citation type="journal article" date="2020" name="BMC Genomics">
        <title>Correction to: Identification and distribution of gene clusters required for synthesis of sphingolipid metabolism inhibitors in diverse species of the filamentous fungus Fusarium.</title>
        <authorList>
            <person name="Kim H.S."/>
            <person name="Lohmar J.M."/>
            <person name="Busman M."/>
            <person name="Brown D.W."/>
            <person name="Naumann T.A."/>
            <person name="Divon H.H."/>
            <person name="Lysoe E."/>
            <person name="Uhlig S."/>
            <person name="Proctor R.H."/>
        </authorList>
    </citation>
    <scope>NUCLEOTIDE SEQUENCE</scope>
    <source>
        <strain evidence="3">NRRL 45417</strain>
    </source>
</reference>
<comment type="similarity">
    <text evidence="1">Belongs to the aegerolysin family.</text>
</comment>
<sequence length="160" mass="17208">MSDNSNTSQNVDTAATAASDDIRPQGNGDWIGLRMENSTGVQFKILSLKLQWGKVYRDPNDKDTEIKPPSALEGTDIDPKSSYTINACGRNSTASGTEGTVIIGYHGTQNISIYWDVPDTGKNTLTARVLNGPYWVNVTSAVPSKGPIGNITVEFGERAN</sequence>
<dbReference type="Gene3D" id="2.60.270.50">
    <property type="match status" value="1"/>
</dbReference>
<dbReference type="GO" id="GO:0019836">
    <property type="term" value="P:symbiont-mediated hemolysis of host erythrocyte"/>
    <property type="evidence" value="ECO:0007669"/>
    <property type="project" value="InterPro"/>
</dbReference>
<evidence type="ECO:0000313" key="3">
    <source>
        <dbReference type="EMBL" id="KAF4943367.1"/>
    </source>
</evidence>
<feature type="compositionally biased region" description="Polar residues" evidence="2">
    <location>
        <begin position="1"/>
        <end position="13"/>
    </location>
</feature>
<name>A0A8H4WMD3_9HYPO</name>
<dbReference type="InterPro" id="IPR009413">
    <property type="entry name" value="Aegerolysin-typ"/>
</dbReference>
<comment type="caution">
    <text evidence="3">The sequence shown here is derived from an EMBL/GenBank/DDBJ whole genome shotgun (WGS) entry which is preliminary data.</text>
</comment>
<dbReference type="PIRSF" id="PIRSF007951">
    <property type="entry name" value="Hemolysin, aegerolysin type"/>
    <property type="match status" value="1"/>
</dbReference>
<feature type="region of interest" description="Disordered" evidence="2">
    <location>
        <begin position="1"/>
        <end position="25"/>
    </location>
</feature>
<accession>A0A8H4WMD3</accession>